<dbReference type="EMBL" id="JACHIW010000001">
    <property type="protein sequence ID" value="MBB5157646.1"/>
    <property type="molecule type" value="Genomic_DNA"/>
</dbReference>
<keyword evidence="2" id="KW-0479">Metal-binding</keyword>
<feature type="domain" description="Radical SAM core" evidence="5">
    <location>
        <begin position="10"/>
        <end position="114"/>
    </location>
</feature>
<protein>
    <submittedName>
        <fullName evidence="6">MoaA/NifB/PqqE/SkfB family radical SAM enzyme</fullName>
    </submittedName>
</protein>
<keyword evidence="3" id="KW-0408">Iron</keyword>
<dbReference type="InterPro" id="IPR058240">
    <property type="entry name" value="rSAM_sf"/>
</dbReference>
<evidence type="ECO:0000313" key="6">
    <source>
        <dbReference type="EMBL" id="MBB5157646.1"/>
    </source>
</evidence>
<dbReference type="GO" id="GO:0046872">
    <property type="term" value="F:metal ion binding"/>
    <property type="evidence" value="ECO:0007669"/>
    <property type="project" value="UniProtKB-KW"/>
</dbReference>
<proteinExistence type="predicted"/>
<dbReference type="PANTHER" id="PTHR11228:SF7">
    <property type="entry name" value="PQQA PEPTIDE CYCLASE"/>
    <property type="match status" value="1"/>
</dbReference>
<keyword evidence="7" id="KW-1185">Reference proteome</keyword>
<dbReference type="InterPro" id="IPR050377">
    <property type="entry name" value="Radical_SAM_PqqE_MftC-like"/>
</dbReference>
<dbReference type="InterPro" id="IPR007197">
    <property type="entry name" value="rSAM"/>
</dbReference>
<dbReference type="SUPFAM" id="SSF102114">
    <property type="entry name" value="Radical SAM enzymes"/>
    <property type="match status" value="1"/>
</dbReference>
<comment type="caution">
    <text evidence="6">The sequence shown here is derived from an EMBL/GenBank/DDBJ whole genome shotgun (WGS) entry which is preliminary data.</text>
</comment>
<evidence type="ECO:0000259" key="5">
    <source>
        <dbReference type="Pfam" id="PF04055"/>
    </source>
</evidence>
<evidence type="ECO:0000313" key="7">
    <source>
        <dbReference type="Proteomes" id="UP000584374"/>
    </source>
</evidence>
<organism evidence="6 7">
    <name type="scientific">Saccharopolyspora phatthalungensis</name>
    <dbReference type="NCBI Taxonomy" id="664693"/>
    <lineage>
        <taxon>Bacteria</taxon>
        <taxon>Bacillati</taxon>
        <taxon>Actinomycetota</taxon>
        <taxon>Actinomycetes</taxon>
        <taxon>Pseudonocardiales</taxon>
        <taxon>Pseudonocardiaceae</taxon>
        <taxon>Saccharopolyspora</taxon>
    </lineage>
</organism>
<dbReference type="PANTHER" id="PTHR11228">
    <property type="entry name" value="RADICAL SAM DOMAIN PROTEIN"/>
    <property type="match status" value="1"/>
</dbReference>
<dbReference type="RefSeq" id="WP_221467313.1">
    <property type="nucleotide sequence ID" value="NZ_JACHIW010000001.1"/>
</dbReference>
<sequence length="251" mass="27325">MRDAGVLWLQLTGGEPLIDPLFLEVYALAYELGMMLTISTNGSRLHNSTILDLLTRYLPYRVVVSIYGATEATYDGVTQRRGTFKLFRRGLAAAREAGLPLRFNVIVVEDNKHEEAEMRALADGFGDDHHVYSNISPTIHSGPESLTSQSTEHLRARTPFTGCNAGVTHFHADPFGRASICKVGRDEQVDLIAEGIEGLSQLPPIADKLMLRTGGCSGCALQGSCGVCRPLAKRYQEANAPLASYCQQGGR</sequence>
<accession>A0A840QB50</accession>
<evidence type="ECO:0000256" key="4">
    <source>
        <dbReference type="ARBA" id="ARBA00023014"/>
    </source>
</evidence>
<gene>
    <name evidence="6" type="ORF">BJ970_005180</name>
</gene>
<dbReference type="CDD" id="cd01335">
    <property type="entry name" value="Radical_SAM"/>
    <property type="match status" value="1"/>
</dbReference>
<dbReference type="GO" id="GO:0003824">
    <property type="term" value="F:catalytic activity"/>
    <property type="evidence" value="ECO:0007669"/>
    <property type="project" value="InterPro"/>
</dbReference>
<dbReference type="Proteomes" id="UP000584374">
    <property type="component" value="Unassembled WGS sequence"/>
</dbReference>
<keyword evidence="1" id="KW-0949">S-adenosyl-L-methionine</keyword>
<dbReference type="AlphaFoldDB" id="A0A840QB50"/>
<dbReference type="Pfam" id="PF04055">
    <property type="entry name" value="Radical_SAM"/>
    <property type="match status" value="1"/>
</dbReference>
<evidence type="ECO:0000256" key="1">
    <source>
        <dbReference type="ARBA" id="ARBA00022691"/>
    </source>
</evidence>
<reference evidence="6 7" key="1">
    <citation type="submission" date="2020-08" db="EMBL/GenBank/DDBJ databases">
        <title>Sequencing the genomes of 1000 actinobacteria strains.</title>
        <authorList>
            <person name="Klenk H.-P."/>
        </authorList>
    </citation>
    <scope>NUCLEOTIDE SEQUENCE [LARGE SCALE GENOMIC DNA]</scope>
    <source>
        <strain evidence="6 7">DSM 45584</strain>
    </source>
</reference>
<dbReference type="Gene3D" id="3.20.20.70">
    <property type="entry name" value="Aldolase class I"/>
    <property type="match status" value="1"/>
</dbReference>
<dbReference type="GO" id="GO:0051536">
    <property type="term" value="F:iron-sulfur cluster binding"/>
    <property type="evidence" value="ECO:0007669"/>
    <property type="project" value="UniProtKB-KW"/>
</dbReference>
<evidence type="ECO:0000256" key="2">
    <source>
        <dbReference type="ARBA" id="ARBA00022723"/>
    </source>
</evidence>
<keyword evidence="4" id="KW-0411">Iron-sulfur</keyword>
<evidence type="ECO:0000256" key="3">
    <source>
        <dbReference type="ARBA" id="ARBA00023004"/>
    </source>
</evidence>
<name>A0A840QB50_9PSEU</name>
<dbReference type="InterPro" id="IPR013785">
    <property type="entry name" value="Aldolase_TIM"/>
</dbReference>